<reference evidence="3" key="1">
    <citation type="submission" date="2025-08" db="UniProtKB">
        <authorList>
            <consortium name="RefSeq"/>
        </authorList>
    </citation>
    <scope>IDENTIFICATION</scope>
    <source>
        <tissue evidence="3">Whole sample</tissue>
    </source>
</reference>
<evidence type="ECO:0000256" key="1">
    <source>
        <dbReference type="SAM" id="Phobius"/>
    </source>
</evidence>
<proteinExistence type="predicted"/>
<organism evidence="2 3">
    <name type="scientific">Crassostrea virginica</name>
    <name type="common">Eastern oyster</name>
    <dbReference type="NCBI Taxonomy" id="6565"/>
    <lineage>
        <taxon>Eukaryota</taxon>
        <taxon>Metazoa</taxon>
        <taxon>Spiralia</taxon>
        <taxon>Lophotrochozoa</taxon>
        <taxon>Mollusca</taxon>
        <taxon>Bivalvia</taxon>
        <taxon>Autobranchia</taxon>
        <taxon>Pteriomorphia</taxon>
        <taxon>Ostreida</taxon>
        <taxon>Ostreoidea</taxon>
        <taxon>Ostreidae</taxon>
        <taxon>Crassostrea</taxon>
    </lineage>
</organism>
<evidence type="ECO:0000313" key="2">
    <source>
        <dbReference type="Proteomes" id="UP000694844"/>
    </source>
</evidence>
<keyword evidence="1" id="KW-0812">Transmembrane</keyword>
<gene>
    <name evidence="3" type="primary">LOC111100778</name>
</gene>
<feature type="transmembrane region" description="Helical" evidence="1">
    <location>
        <begin position="364"/>
        <end position="386"/>
    </location>
</feature>
<dbReference type="OrthoDB" id="6212350at2759"/>
<dbReference type="GeneID" id="111100778"/>
<name>A0A8B8AAT5_CRAVI</name>
<dbReference type="AlphaFoldDB" id="A0A8B8AAT5"/>
<sequence length="521" mass="58211">MESYDYEYSSVQKTRPKLDSVEWKSSPLNVSHQITENEIDDEFREETVEVTDTEVSNNRRGIESAHVIQNGFGWPCSEGELGVIDNAFLKCSTNESCAAQCYPGYVFFNGETKREYICNDGVWHPNPTSACKRAPVFYIEYAAIWKFQIIPYTCANMIIRLNNSENTLEEEFSKACKKLIKNFTVHFTFETLAFSVTTVFSTEYINYTKSTLDTCSSVLNLGFQNLNISKVFDNITCGNEIANYALNGSLQIRDKYVTCPKGMELKNVSRNESVSQTIKHYCEYQVTNLVTNDSKRTTAQLTPDMPDTTITDSQETKDTNSITTIDATNDQVTNEGNGTTLRQTVISEIITFSTTFDKNVQAEVYIGASAGGVVFITLVVIIAVVCRKKRSRRPGGHSKALEMEVCSNGDDRFKGELIENTLYQSADGFDTNGATISPSISAKDKPYIPLSNSTEQLQPDLNIEVEHSSNQTDETKLSNFINKNMDNKSKAAPIVDDCTKLSHILNPGDEYAVISKSDKNT</sequence>
<keyword evidence="1" id="KW-1133">Transmembrane helix</keyword>
<keyword evidence="1" id="KW-0472">Membrane</keyword>
<dbReference type="Proteomes" id="UP000694844">
    <property type="component" value="Chromosome 6"/>
</dbReference>
<protein>
    <submittedName>
        <fullName evidence="3">Uncharacterized protein LOC111100778</fullName>
    </submittedName>
</protein>
<accession>A0A8B8AAT5</accession>
<evidence type="ECO:0000313" key="3">
    <source>
        <dbReference type="RefSeq" id="XP_022288577.1"/>
    </source>
</evidence>
<dbReference type="RefSeq" id="XP_022288577.1">
    <property type="nucleotide sequence ID" value="XM_022432869.1"/>
</dbReference>
<keyword evidence="2" id="KW-1185">Reference proteome</keyword>
<dbReference type="KEGG" id="cvn:111100778"/>